<feature type="compositionally biased region" description="Basic residues" evidence="1">
    <location>
        <begin position="454"/>
        <end position="468"/>
    </location>
</feature>
<accession>A0ABQ8S6E4</accession>
<organism evidence="2 3">
    <name type="scientific">Periplaneta americana</name>
    <name type="common">American cockroach</name>
    <name type="synonym">Blatta americana</name>
    <dbReference type="NCBI Taxonomy" id="6978"/>
    <lineage>
        <taxon>Eukaryota</taxon>
        <taxon>Metazoa</taxon>
        <taxon>Ecdysozoa</taxon>
        <taxon>Arthropoda</taxon>
        <taxon>Hexapoda</taxon>
        <taxon>Insecta</taxon>
        <taxon>Pterygota</taxon>
        <taxon>Neoptera</taxon>
        <taxon>Polyneoptera</taxon>
        <taxon>Dictyoptera</taxon>
        <taxon>Blattodea</taxon>
        <taxon>Blattoidea</taxon>
        <taxon>Blattidae</taxon>
        <taxon>Blattinae</taxon>
        <taxon>Periplaneta</taxon>
    </lineage>
</organism>
<feature type="compositionally biased region" description="Low complexity" evidence="1">
    <location>
        <begin position="98"/>
        <end position="116"/>
    </location>
</feature>
<feature type="region of interest" description="Disordered" evidence="1">
    <location>
        <begin position="515"/>
        <end position="713"/>
    </location>
</feature>
<feature type="compositionally biased region" description="Polar residues" evidence="1">
    <location>
        <begin position="375"/>
        <end position="393"/>
    </location>
</feature>
<keyword evidence="3" id="KW-1185">Reference proteome</keyword>
<feature type="compositionally biased region" description="Low complexity" evidence="1">
    <location>
        <begin position="641"/>
        <end position="660"/>
    </location>
</feature>
<feature type="compositionally biased region" description="Basic and acidic residues" evidence="1">
    <location>
        <begin position="481"/>
        <end position="490"/>
    </location>
</feature>
<feature type="compositionally biased region" description="Low complexity" evidence="1">
    <location>
        <begin position="196"/>
        <end position="207"/>
    </location>
</feature>
<name>A0ABQ8S6E4_PERAM</name>
<evidence type="ECO:0000256" key="1">
    <source>
        <dbReference type="SAM" id="MobiDB-lite"/>
    </source>
</evidence>
<feature type="region of interest" description="Disordered" evidence="1">
    <location>
        <begin position="1"/>
        <end position="36"/>
    </location>
</feature>
<feature type="compositionally biased region" description="Polar residues" evidence="1">
    <location>
        <begin position="14"/>
        <end position="25"/>
    </location>
</feature>
<gene>
    <name evidence="2" type="ORF">ANN_21605</name>
</gene>
<feature type="compositionally biased region" description="Pro residues" evidence="1">
    <location>
        <begin position="693"/>
        <end position="703"/>
    </location>
</feature>
<sequence>MSVKRRSGGPIRQLSLQQPAPSSMASRRPLRKQQSMDAGLWSVDAGLRVAASAIVSGSHLPQEVAATPKSNSGHGVFMRPRPVKLAWTDRRQQSLQQEAAGGEAAPGVEGARAEPAQPGHLPGPEQRGARHQELLDSPTDPSPEQDLPSPAPLLYSSTAVGVSKNMPLQRGVVTSSAKSKDLKDAAVIGDTGDQFASRSAQSNARQSPKQEHSSGASGKPKLSAEEGSAIIKESEQILIPGNKLNFNFSVFPKSSATVTSWSPSDAVSNSQDDAFQCLATQPEEKKICDVTKKETPSPSKEPVDLEKALDVPSTKTKIVVDVSPRKKEPVPADTAKPEKEVEVEEEAKDPRSVVRGSNKPSTTEVMTATMRRVNFRNSANNKAFSGSLTSEGNAPQGASAPASRVLSAPAHRSAPTPTKGILVQRGRRSVDVSSDSQDGEEEGVCPPRGVRSAPARRRLKSGARRRGRGRGEESSGEEAEGEAKPREKAPTHRSGRRGLARGAEIVTMVSLMSDGSDVDADGFLQPAAGPGGAPWLEERAQKETPAAQTPPTQRVVCLRKTPKSVSFKQPTPTRATPQKTSPATLDARRSNPVSTQAREGSVQAPIVSPAGQASKETVVQAPTQQDTQNSAGTENMEEEQAPSAEASTTPAAEPAEQPAAPTAPSPRPLSSEPPSTGLGVMVARILKPEHKPLPTPTCAPAEPPDGAEPEFQSPKERECWQLYRRMLEKGVSVSYDTVLRGMLTPTEYRLRRNALLSTC</sequence>
<feature type="compositionally biased region" description="Polar residues" evidence="1">
    <location>
        <begin position="563"/>
        <end position="583"/>
    </location>
</feature>
<reference evidence="2 3" key="1">
    <citation type="journal article" date="2022" name="Allergy">
        <title>Genome assembly and annotation of Periplaneta americana reveal a comprehensive cockroach allergen profile.</title>
        <authorList>
            <person name="Wang L."/>
            <person name="Xiong Q."/>
            <person name="Saelim N."/>
            <person name="Wang L."/>
            <person name="Nong W."/>
            <person name="Wan A.T."/>
            <person name="Shi M."/>
            <person name="Liu X."/>
            <person name="Cao Q."/>
            <person name="Hui J.H.L."/>
            <person name="Sookrung N."/>
            <person name="Leung T.F."/>
            <person name="Tungtrongchitr A."/>
            <person name="Tsui S.K.W."/>
        </authorList>
    </citation>
    <scope>NUCLEOTIDE SEQUENCE [LARGE SCALE GENOMIC DNA]</scope>
    <source>
        <strain evidence="2">PWHHKU_190912</strain>
    </source>
</reference>
<feature type="region of interest" description="Disordered" evidence="1">
    <location>
        <begin position="289"/>
        <end position="502"/>
    </location>
</feature>
<comment type="caution">
    <text evidence="2">The sequence shown here is derived from an EMBL/GenBank/DDBJ whole genome shotgun (WGS) entry which is preliminary data.</text>
</comment>
<proteinExistence type="predicted"/>
<evidence type="ECO:0000313" key="3">
    <source>
        <dbReference type="Proteomes" id="UP001148838"/>
    </source>
</evidence>
<evidence type="ECO:0000313" key="2">
    <source>
        <dbReference type="EMBL" id="KAJ4429436.1"/>
    </source>
</evidence>
<feature type="compositionally biased region" description="Basic and acidic residues" evidence="1">
    <location>
        <begin position="289"/>
        <end position="309"/>
    </location>
</feature>
<feature type="region of interest" description="Disordered" evidence="1">
    <location>
        <begin position="173"/>
        <end position="228"/>
    </location>
</feature>
<protein>
    <submittedName>
        <fullName evidence="2">Uncharacterized protein</fullName>
    </submittedName>
</protein>
<feature type="compositionally biased region" description="Basic and acidic residues" evidence="1">
    <location>
        <begin position="323"/>
        <end position="340"/>
    </location>
</feature>
<dbReference type="EMBL" id="JAJSOF020000033">
    <property type="protein sequence ID" value="KAJ4429436.1"/>
    <property type="molecule type" value="Genomic_DNA"/>
</dbReference>
<feature type="region of interest" description="Disordered" evidence="1">
    <location>
        <begin position="57"/>
        <end position="155"/>
    </location>
</feature>
<feature type="compositionally biased region" description="Polar residues" evidence="1">
    <location>
        <begin position="614"/>
        <end position="633"/>
    </location>
</feature>
<dbReference type="Proteomes" id="UP001148838">
    <property type="component" value="Unassembled WGS sequence"/>
</dbReference>